<keyword evidence="3" id="KW-0949">S-adenosyl-L-methionine</keyword>
<dbReference type="SFLD" id="SFLDS00029">
    <property type="entry name" value="Radical_SAM"/>
    <property type="match status" value="1"/>
</dbReference>
<evidence type="ECO:0000256" key="4">
    <source>
        <dbReference type="ARBA" id="ARBA00022723"/>
    </source>
</evidence>
<dbReference type="Pfam" id="PF16199">
    <property type="entry name" value="Radical_SAM_C"/>
    <property type="match status" value="1"/>
</dbReference>
<sequence>MSEGKPFRDYKSYLLERFGCRVHKVTIDAGLTCPNRDGTVGYGGCIYCNSRGSGTGAALRSISIRDQILQAQGYLRKRYKAEKFLGYFQSYSNTYAPLEKLKVMYEEAISVPDVVGLTIGTRPDCVDDEKLDYLAELGERCYVSLEYGLQSAHDRTLKLINRGHDVATFVKAVEATRKRNIPICVHVILGLPGERPEDMLQTARFLANLDIQAVKIHLLYVVRNTVLEQWYRQGRYTCMERENYVKIASLFLAMLPPNVVIQRITGDPHRHELVAPAWAMEKHKNIQSIIKYMRDHSLFQGSLLGKALEEIMTVHFVE</sequence>
<evidence type="ECO:0000256" key="5">
    <source>
        <dbReference type="ARBA" id="ARBA00023004"/>
    </source>
</evidence>
<dbReference type="SFLD" id="SFLDG01086">
    <property type="entry name" value="elongater_protein-like"/>
    <property type="match status" value="1"/>
</dbReference>
<keyword evidence="2" id="KW-0004">4Fe-4S</keyword>
<dbReference type="GO" id="GO:0003824">
    <property type="term" value="F:catalytic activity"/>
    <property type="evidence" value="ECO:0007669"/>
    <property type="project" value="InterPro"/>
</dbReference>
<dbReference type="SMART" id="SM00729">
    <property type="entry name" value="Elp3"/>
    <property type="match status" value="1"/>
</dbReference>
<dbReference type="AlphaFoldDB" id="A0A7C0WS47"/>
<dbReference type="InterPro" id="IPR005911">
    <property type="entry name" value="YhcC-like"/>
</dbReference>
<name>A0A7C0WS47_9BACT</name>
<dbReference type="GO" id="GO:0051539">
    <property type="term" value="F:4 iron, 4 sulfur cluster binding"/>
    <property type="evidence" value="ECO:0007669"/>
    <property type="project" value="UniProtKB-KW"/>
</dbReference>
<protein>
    <submittedName>
        <fullName evidence="8">TIGR01212 family radical SAM protein</fullName>
    </submittedName>
</protein>
<dbReference type="InterPro" id="IPR058240">
    <property type="entry name" value="rSAM_sf"/>
</dbReference>
<evidence type="ECO:0000259" key="7">
    <source>
        <dbReference type="PROSITE" id="PS51918"/>
    </source>
</evidence>
<evidence type="ECO:0000256" key="3">
    <source>
        <dbReference type="ARBA" id="ARBA00022691"/>
    </source>
</evidence>
<evidence type="ECO:0000256" key="1">
    <source>
        <dbReference type="ARBA" id="ARBA00001966"/>
    </source>
</evidence>
<comment type="caution">
    <text evidence="8">The sequence shown here is derived from an EMBL/GenBank/DDBJ whole genome shotgun (WGS) entry which is preliminary data.</text>
</comment>
<dbReference type="InterPro" id="IPR032432">
    <property type="entry name" value="Radical_SAM_C"/>
</dbReference>
<organism evidence="8">
    <name type="scientific">Thermodesulforhabdus norvegica</name>
    <dbReference type="NCBI Taxonomy" id="39841"/>
    <lineage>
        <taxon>Bacteria</taxon>
        <taxon>Pseudomonadati</taxon>
        <taxon>Thermodesulfobacteriota</taxon>
        <taxon>Syntrophobacteria</taxon>
        <taxon>Syntrophobacterales</taxon>
        <taxon>Thermodesulforhabdaceae</taxon>
        <taxon>Thermodesulforhabdus</taxon>
    </lineage>
</organism>
<dbReference type="Proteomes" id="UP000886355">
    <property type="component" value="Unassembled WGS sequence"/>
</dbReference>
<dbReference type="PROSITE" id="PS51918">
    <property type="entry name" value="RADICAL_SAM"/>
    <property type="match status" value="1"/>
</dbReference>
<dbReference type="InterPro" id="IPR006638">
    <property type="entry name" value="Elp3/MiaA/NifB-like_rSAM"/>
</dbReference>
<dbReference type="InterPro" id="IPR023404">
    <property type="entry name" value="rSAM_horseshoe"/>
</dbReference>
<dbReference type="PANTHER" id="PTHR11135:SF1">
    <property type="entry name" value="PROTEIN YHCC"/>
    <property type="match status" value="1"/>
</dbReference>
<dbReference type="Gene3D" id="3.80.30.20">
    <property type="entry name" value="tm_1862 like domain"/>
    <property type="match status" value="1"/>
</dbReference>
<dbReference type="SUPFAM" id="SSF102114">
    <property type="entry name" value="Radical SAM enzymes"/>
    <property type="match status" value="1"/>
</dbReference>
<comment type="cofactor">
    <cofactor evidence="1">
        <name>[4Fe-4S] cluster</name>
        <dbReference type="ChEBI" id="CHEBI:49883"/>
    </cofactor>
</comment>
<dbReference type="InterPro" id="IPR039661">
    <property type="entry name" value="ELP3"/>
</dbReference>
<gene>
    <name evidence="8" type="ORF">ENG14_03930</name>
</gene>
<evidence type="ECO:0000313" key="8">
    <source>
        <dbReference type="EMBL" id="HDL90034.1"/>
    </source>
</evidence>
<dbReference type="NCBIfam" id="TIGR01212">
    <property type="entry name" value="TIGR01212 family radical SAM protein"/>
    <property type="match status" value="1"/>
</dbReference>
<dbReference type="Pfam" id="PF04055">
    <property type="entry name" value="Radical_SAM"/>
    <property type="match status" value="1"/>
</dbReference>
<dbReference type="GO" id="GO:0046872">
    <property type="term" value="F:metal ion binding"/>
    <property type="evidence" value="ECO:0007669"/>
    <property type="project" value="UniProtKB-KW"/>
</dbReference>
<proteinExistence type="predicted"/>
<keyword evidence="6" id="KW-0411">Iron-sulfur</keyword>
<keyword evidence="5" id="KW-0408">Iron</keyword>
<dbReference type="InterPro" id="IPR007197">
    <property type="entry name" value="rSAM"/>
</dbReference>
<evidence type="ECO:0000256" key="2">
    <source>
        <dbReference type="ARBA" id="ARBA00022485"/>
    </source>
</evidence>
<dbReference type="SFLD" id="SFLDG01091">
    <property type="entry name" value="uncharacterized_CHP01210-like"/>
    <property type="match status" value="1"/>
</dbReference>
<evidence type="ECO:0000256" key="6">
    <source>
        <dbReference type="ARBA" id="ARBA00023014"/>
    </source>
</evidence>
<reference evidence="8" key="1">
    <citation type="journal article" date="2020" name="mSystems">
        <title>Genome- and Community-Level Interaction Insights into Carbon Utilization and Element Cycling Functions of Hydrothermarchaeota in Hydrothermal Sediment.</title>
        <authorList>
            <person name="Zhou Z."/>
            <person name="Liu Y."/>
            <person name="Xu W."/>
            <person name="Pan J."/>
            <person name="Luo Z.H."/>
            <person name="Li M."/>
        </authorList>
    </citation>
    <scope>NUCLEOTIDE SEQUENCE [LARGE SCALE GENOMIC DNA]</scope>
    <source>
        <strain evidence="8">HyVt-19</strain>
    </source>
</reference>
<feature type="domain" description="Radical SAM core" evidence="7">
    <location>
        <begin position="17"/>
        <end position="257"/>
    </location>
</feature>
<dbReference type="EMBL" id="DQZW01000186">
    <property type="protein sequence ID" value="HDL90034.1"/>
    <property type="molecule type" value="Genomic_DNA"/>
</dbReference>
<accession>A0A7C0WS47</accession>
<keyword evidence="4" id="KW-0479">Metal-binding</keyword>
<dbReference type="PANTHER" id="PTHR11135">
    <property type="entry name" value="HISTONE ACETYLTRANSFERASE-RELATED"/>
    <property type="match status" value="1"/>
</dbReference>